<dbReference type="EC" id="3.5.1.10" evidence="3 4"/>
<dbReference type="CDD" id="cd04875">
    <property type="entry name" value="ACT_F4HF-DF"/>
    <property type="match status" value="1"/>
</dbReference>
<dbReference type="NCBIfam" id="TIGR00655">
    <property type="entry name" value="PurU"/>
    <property type="match status" value="1"/>
</dbReference>
<dbReference type="PANTHER" id="PTHR42706:SF1">
    <property type="entry name" value="FORMYLTETRAHYDROFOLATE DEFORMYLASE 2, MITOCHONDRIAL"/>
    <property type="match status" value="1"/>
</dbReference>
<dbReference type="InterPro" id="IPR036477">
    <property type="entry name" value="Formyl_transf_N_sf"/>
</dbReference>
<keyword evidence="2 3" id="KW-0378">Hydrolase</keyword>
<dbReference type="EMBL" id="BAABGP010000012">
    <property type="protein sequence ID" value="GAA4484557.1"/>
    <property type="molecule type" value="Genomic_DNA"/>
</dbReference>
<dbReference type="PIRSF" id="PIRSF036480">
    <property type="entry name" value="FormyFH4_hydr"/>
    <property type="match status" value="1"/>
</dbReference>
<evidence type="ECO:0000256" key="3">
    <source>
        <dbReference type="HAMAP-Rule" id="MF_01927"/>
    </source>
</evidence>
<dbReference type="PANTHER" id="PTHR42706">
    <property type="entry name" value="FORMYLTETRAHYDROFOLATE DEFORMYLASE"/>
    <property type="match status" value="1"/>
</dbReference>
<evidence type="ECO:0000313" key="7">
    <source>
        <dbReference type="Proteomes" id="UP001500731"/>
    </source>
</evidence>
<keyword evidence="7" id="KW-1185">Reference proteome</keyword>
<comment type="caution">
    <text evidence="6">The sequence shown here is derived from an EMBL/GenBank/DDBJ whole genome shotgun (WGS) entry which is preliminary data.</text>
</comment>
<dbReference type="PRINTS" id="PR01575">
    <property type="entry name" value="FFH4HYDRLASE"/>
</dbReference>
<dbReference type="RefSeq" id="WP_345186185.1">
    <property type="nucleotide sequence ID" value="NZ_BAABGP010000012.1"/>
</dbReference>
<keyword evidence="3" id="KW-0658">Purine biosynthesis</keyword>
<protein>
    <recommendedName>
        <fullName evidence="3 4">Formyltetrahydrofolate deformylase</fullName>
        <ecNumber evidence="3 4">3.5.1.10</ecNumber>
    </recommendedName>
    <alternativeName>
        <fullName evidence="3">Formyl-FH(4) hydrolase</fullName>
    </alternativeName>
</protein>
<dbReference type="InterPro" id="IPR002912">
    <property type="entry name" value="ACT_dom"/>
</dbReference>
<dbReference type="Pfam" id="PF13740">
    <property type="entry name" value="ACT_6"/>
    <property type="match status" value="1"/>
</dbReference>
<dbReference type="InterPro" id="IPR002376">
    <property type="entry name" value="Formyl_transf_N"/>
</dbReference>
<dbReference type="NCBIfam" id="NF004684">
    <property type="entry name" value="PRK06027.1"/>
    <property type="match status" value="1"/>
</dbReference>
<evidence type="ECO:0000313" key="6">
    <source>
        <dbReference type="EMBL" id="GAA4484557.1"/>
    </source>
</evidence>
<reference evidence="7" key="1">
    <citation type="journal article" date="2019" name="Int. J. Syst. Evol. Microbiol.">
        <title>The Global Catalogue of Microorganisms (GCM) 10K type strain sequencing project: providing services to taxonomists for standard genome sequencing and annotation.</title>
        <authorList>
            <consortium name="The Broad Institute Genomics Platform"/>
            <consortium name="The Broad Institute Genome Sequencing Center for Infectious Disease"/>
            <person name="Wu L."/>
            <person name="Ma J."/>
        </authorList>
    </citation>
    <scope>NUCLEOTIDE SEQUENCE [LARGE SCALE GENOMIC DNA]</scope>
    <source>
        <strain evidence="7">JCM 17839</strain>
    </source>
</reference>
<gene>
    <name evidence="6" type="primary">purU_2</name>
    <name evidence="3" type="synonym">purU</name>
    <name evidence="6" type="ORF">GCM10023171_17630</name>
</gene>
<evidence type="ECO:0000256" key="2">
    <source>
        <dbReference type="ARBA" id="ARBA00022801"/>
    </source>
</evidence>
<dbReference type="InterPro" id="IPR044074">
    <property type="entry name" value="PurU_ACT"/>
</dbReference>
<dbReference type="SUPFAM" id="SSF55021">
    <property type="entry name" value="ACT-like"/>
    <property type="match status" value="1"/>
</dbReference>
<dbReference type="Proteomes" id="UP001500731">
    <property type="component" value="Unassembled WGS sequence"/>
</dbReference>
<evidence type="ECO:0000256" key="4">
    <source>
        <dbReference type="NCBIfam" id="TIGR00655"/>
    </source>
</evidence>
<accession>A0ABP8PDQ9</accession>
<evidence type="ECO:0000256" key="1">
    <source>
        <dbReference type="ARBA" id="ARBA00022563"/>
    </source>
</evidence>
<feature type="active site" evidence="3">
    <location>
        <position position="231"/>
    </location>
</feature>
<comment type="similarity">
    <text evidence="3">Belongs to the PurU family.</text>
</comment>
<dbReference type="Gene3D" id="3.40.50.170">
    <property type="entry name" value="Formyl transferase, N-terminal domain"/>
    <property type="match status" value="1"/>
</dbReference>
<evidence type="ECO:0000259" key="5">
    <source>
        <dbReference type="PROSITE" id="PS51671"/>
    </source>
</evidence>
<dbReference type="HAMAP" id="MF_01927">
    <property type="entry name" value="PurU"/>
    <property type="match status" value="1"/>
</dbReference>
<comment type="pathway">
    <text evidence="3">Purine metabolism; IMP biosynthesis via de novo pathway; formate from 10-formyl-5,6,7,8-tetrahydrofolate: step 1/1.</text>
</comment>
<keyword evidence="1 3" id="KW-0554">One-carbon metabolism</keyword>
<comment type="function">
    <text evidence="3">Catalyzes the hydrolysis of 10-formyltetrahydrofolate (formyl-FH4) to formate and tetrahydrofolate (FH4).</text>
</comment>
<dbReference type="InterPro" id="IPR045865">
    <property type="entry name" value="ACT-like_dom_sf"/>
</dbReference>
<comment type="catalytic activity">
    <reaction evidence="3">
        <text>(6R)-10-formyltetrahydrofolate + H2O = (6S)-5,6,7,8-tetrahydrofolate + formate + H(+)</text>
        <dbReference type="Rhea" id="RHEA:19833"/>
        <dbReference type="ChEBI" id="CHEBI:15377"/>
        <dbReference type="ChEBI" id="CHEBI:15378"/>
        <dbReference type="ChEBI" id="CHEBI:15740"/>
        <dbReference type="ChEBI" id="CHEBI:57453"/>
        <dbReference type="ChEBI" id="CHEBI:195366"/>
        <dbReference type="EC" id="3.5.1.10"/>
    </reaction>
</comment>
<dbReference type="InterPro" id="IPR004810">
    <property type="entry name" value="PurU"/>
</dbReference>
<dbReference type="PROSITE" id="PS51671">
    <property type="entry name" value="ACT"/>
    <property type="match status" value="1"/>
</dbReference>
<dbReference type="SUPFAM" id="SSF53328">
    <property type="entry name" value="Formyltransferase"/>
    <property type="match status" value="1"/>
</dbReference>
<dbReference type="Gene3D" id="3.30.70.260">
    <property type="match status" value="1"/>
</dbReference>
<dbReference type="Pfam" id="PF00551">
    <property type="entry name" value="Formyl_trans_N"/>
    <property type="match status" value="1"/>
</dbReference>
<feature type="domain" description="ACT" evidence="5">
    <location>
        <begin position="10"/>
        <end position="96"/>
    </location>
</feature>
<proteinExistence type="inferred from homology"/>
<sequence>MNAQPTHQLVLTLDCEDQLGIVHAVAGFLVSHGCNIVDSQQFDENGANRFFLRVQATYPAATTIDALRAAFQATADAFAMCWSLAEAAERVRTLLMVSKAPHCMSDLLERWSNGQLPVEIPAIVSNHRDLEYIADRFAIPFVHIPVAPDTKAAAEQELLALIDDQKIELVVLARYMQVLSDDLCSALPNRIINIHHSFLPGFKGSRPYHQAHARGVKLVGASAHYVTADLDEGPIIEQEVLRVDHRATPEDLVVAGREAERAALARAVRWHAEHRVMINGRRTVVFN</sequence>
<name>A0ABP8PDQ9_9MICO</name>
<organism evidence="6 7">
    <name type="scientific">Microbacterium panaciterrae</name>
    <dbReference type="NCBI Taxonomy" id="985759"/>
    <lineage>
        <taxon>Bacteria</taxon>
        <taxon>Bacillati</taxon>
        <taxon>Actinomycetota</taxon>
        <taxon>Actinomycetes</taxon>
        <taxon>Micrococcales</taxon>
        <taxon>Microbacteriaceae</taxon>
        <taxon>Microbacterium</taxon>
    </lineage>
</organism>